<keyword evidence="2 4" id="KW-0238">DNA-binding</keyword>
<evidence type="ECO:0000313" key="7">
    <source>
        <dbReference type="EMBL" id="TRX62427.1"/>
    </source>
</evidence>
<dbReference type="GO" id="GO:0003677">
    <property type="term" value="F:DNA binding"/>
    <property type="evidence" value="ECO:0007669"/>
    <property type="project" value="UniProtKB-UniRule"/>
</dbReference>
<proteinExistence type="inferred from homology"/>
<accession>A0A553FYU7</accession>
<dbReference type="InterPro" id="IPR002104">
    <property type="entry name" value="Integrase_catalytic"/>
</dbReference>
<feature type="domain" description="Core-binding (CB)" evidence="6">
    <location>
        <begin position="58"/>
        <end position="136"/>
    </location>
</feature>
<organism evidence="7 8">
    <name type="scientific">Corynebacterium hiratae</name>
    <dbReference type="NCBI Taxonomy" id="3139423"/>
    <lineage>
        <taxon>Bacteria</taxon>
        <taxon>Bacillati</taxon>
        <taxon>Actinomycetota</taxon>
        <taxon>Actinomycetes</taxon>
        <taxon>Mycobacteriales</taxon>
        <taxon>Corynebacteriaceae</taxon>
        <taxon>Corynebacterium</taxon>
    </lineage>
</organism>
<dbReference type="PANTHER" id="PTHR30349">
    <property type="entry name" value="PHAGE INTEGRASE-RELATED"/>
    <property type="match status" value="1"/>
</dbReference>
<dbReference type="InterPro" id="IPR011010">
    <property type="entry name" value="DNA_brk_join_enz"/>
</dbReference>
<dbReference type="EMBL" id="VKDK01000006">
    <property type="protein sequence ID" value="TRX62427.1"/>
    <property type="molecule type" value="Genomic_DNA"/>
</dbReference>
<dbReference type="CDD" id="cd01189">
    <property type="entry name" value="INT_ICEBs1_C_like"/>
    <property type="match status" value="1"/>
</dbReference>
<dbReference type="PANTHER" id="PTHR30349:SF64">
    <property type="entry name" value="PROPHAGE INTEGRASE INTD-RELATED"/>
    <property type="match status" value="1"/>
</dbReference>
<dbReference type="RefSeq" id="WP_144013341.1">
    <property type="nucleotide sequence ID" value="NZ_VKDK01000006.1"/>
</dbReference>
<evidence type="ECO:0000259" key="5">
    <source>
        <dbReference type="PROSITE" id="PS51898"/>
    </source>
</evidence>
<dbReference type="InterPro" id="IPR050090">
    <property type="entry name" value="Tyrosine_recombinase_XerCD"/>
</dbReference>
<sequence>MSIASYELKNGAKRYRVRYTLADGTRTDKRGFTSKAQARKWEAEIIAGTRPTPGGREQPLSTYKDLYLKTLKGKSANTIDILTIALNKHVLPRWGRTTPSNVTPQAVQMWISESANSNSQATRNLAVLSSLLRLSGMAKKDLPTQDIIKPSKAPQRNVYLTYPQLCAFAKEAKTYEGIILTLGMVGMRWGELAGLRVRDWDSDRQVLHLSQSATIVRGKLVLGPTKGGKPRTVIVPEKVVPFIDQATRGRGKDTPIWPRSNGGYMLRPKGKSWFDGALTRVREKDETFPLLRLHDLRHTAASLMVQSGAHVKLIQHQLGHASAAMTLDTYADLYPEDLSGLRAAMNRAFGGQDVGTES</sequence>
<feature type="domain" description="Tyr recombinase" evidence="5">
    <location>
        <begin position="155"/>
        <end position="343"/>
    </location>
</feature>
<dbReference type="Proteomes" id="UP000320443">
    <property type="component" value="Unassembled WGS sequence"/>
</dbReference>
<dbReference type="PROSITE" id="PS51900">
    <property type="entry name" value="CB"/>
    <property type="match status" value="1"/>
</dbReference>
<dbReference type="AlphaFoldDB" id="A0A553FYU7"/>
<evidence type="ECO:0000256" key="3">
    <source>
        <dbReference type="ARBA" id="ARBA00023172"/>
    </source>
</evidence>
<dbReference type="Pfam" id="PF00589">
    <property type="entry name" value="Phage_integrase"/>
    <property type="match status" value="1"/>
</dbReference>
<comment type="caution">
    <text evidence="7">The sequence shown here is derived from an EMBL/GenBank/DDBJ whole genome shotgun (WGS) entry which is preliminary data.</text>
</comment>
<dbReference type="InterPro" id="IPR044068">
    <property type="entry name" value="CB"/>
</dbReference>
<evidence type="ECO:0000313" key="8">
    <source>
        <dbReference type="Proteomes" id="UP000320443"/>
    </source>
</evidence>
<evidence type="ECO:0000259" key="6">
    <source>
        <dbReference type="PROSITE" id="PS51900"/>
    </source>
</evidence>
<dbReference type="GO" id="GO:0015074">
    <property type="term" value="P:DNA integration"/>
    <property type="evidence" value="ECO:0007669"/>
    <property type="project" value="InterPro"/>
</dbReference>
<protein>
    <submittedName>
        <fullName evidence="7">Site-specific integrase</fullName>
    </submittedName>
</protein>
<dbReference type="InterPro" id="IPR013762">
    <property type="entry name" value="Integrase-like_cat_sf"/>
</dbReference>
<evidence type="ECO:0000256" key="1">
    <source>
        <dbReference type="ARBA" id="ARBA00008857"/>
    </source>
</evidence>
<evidence type="ECO:0000256" key="4">
    <source>
        <dbReference type="PROSITE-ProRule" id="PRU01248"/>
    </source>
</evidence>
<dbReference type="Gene3D" id="1.10.443.10">
    <property type="entry name" value="Intergrase catalytic core"/>
    <property type="match status" value="1"/>
</dbReference>
<dbReference type="InterPro" id="IPR010998">
    <property type="entry name" value="Integrase_recombinase_N"/>
</dbReference>
<name>A0A553FYU7_9CORY</name>
<keyword evidence="3" id="KW-0233">DNA recombination</keyword>
<dbReference type="Gene3D" id="1.10.150.130">
    <property type="match status" value="1"/>
</dbReference>
<evidence type="ECO:0000256" key="2">
    <source>
        <dbReference type="ARBA" id="ARBA00023125"/>
    </source>
</evidence>
<dbReference type="SUPFAM" id="SSF56349">
    <property type="entry name" value="DNA breaking-rejoining enzymes"/>
    <property type="match status" value="1"/>
</dbReference>
<comment type="similarity">
    <text evidence="1">Belongs to the 'phage' integrase family.</text>
</comment>
<keyword evidence="8" id="KW-1185">Reference proteome</keyword>
<gene>
    <name evidence="7" type="ORF">FNY97_05505</name>
</gene>
<reference evidence="7 8" key="1">
    <citation type="submission" date="2019-07" db="EMBL/GenBank/DDBJ databases">
        <title>Draft genome of C. aurimucosum strain 2274.</title>
        <authorList>
            <person name="Pacheco L.G.C."/>
            <person name="Aguiar E.R.G.R."/>
            <person name="Santos C.S."/>
            <person name="Rocha D.J.P.G."/>
            <person name="Sant'Anna L.O."/>
            <person name="Mattos-Guaraldi A.L."/>
            <person name="Santos L.S."/>
        </authorList>
    </citation>
    <scope>NUCLEOTIDE SEQUENCE [LARGE SCALE GENOMIC DNA]</scope>
    <source>
        <strain evidence="7 8">2274</strain>
    </source>
</reference>
<dbReference type="GO" id="GO:0006310">
    <property type="term" value="P:DNA recombination"/>
    <property type="evidence" value="ECO:0007669"/>
    <property type="project" value="UniProtKB-KW"/>
</dbReference>
<dbReference type="PROSITE" id="PS51898">
    <property type="entry name" value="TYR_RECOMBINASE"/>
    <property type="match status" value="1"/>
</dbReference>